<dbReference type="Proteomes" id="UP001595748">
    <property type="component" value="Unassembled WGS sequence"/>
</dbReference>
<accession>A0ABV8A5U9</accession>
<reference evidence="2" key="1">
    <citation type="journal article" date="2019" name="Int. J. Syst. Evol. Microbiol.">
        <title>The Global Catalogue of Microorganisms (GCM) 10K type strain sequencing project: providing services to taxonomists for standard genome sequencing and annotation.</title>
        <authorList>
            <consortium name="The Broad Institute Genomics Platform"/>
            <consortium name="The Broad Institute Genome Sequencing Center for Infectious Disease"/>
            <person name="Wu L."/>
            <person name="Ma J."/>
        </authorList>
    </citation>
    <scope>NUCLEOTIDE SEQUENCE [LARGE SCALE GENOMIC DNA]</scope>
    <source>
        <strain evidence="2">CCTCC AB 2013263</strain>
    </source>
</reference>
<proteinExistence type="predicted"/>
<sequence length="39" mass="4519">MNETGPVTVRKLKIWQEGMTLVEKVYLASEEWPTAEVRV</sequence>
<gene>
    <name evidence="1" type="ORF">ACFOPQ_07980</name>
</gene>
<dbReference type="RefSeq" id="WP_380076882.1">
    <property type="nucleotide sequence ID" value="NZ_JBHRZF010000091.1"/>
</dbReference>
<dbReference type="EMBL" id="JBHRZF010000091">
    <property type="protein sequence ID" value="MFC3860699.1"/>
    <property type="molecule type" value="Genomic_DNA"/>
</dbReference>
<protein>
    <submittedName>
        <fullName evidence="1">Four helix bundle protein</fullName>
    </submittedName>
</protein>
<organism evidence="1 2">
    <name type="scientific">Deinococcus antarcticus</name>
    <dbReference type="NCBI Taxonomy" id="1298767"/>
    <lineage>
        <taxon>Bacteria</taxon>
        <taxon>Thermotogati</taxon>
        <taxon>Deinococcota</taxon>
        <taxon>Deinococci</taxon>
        <taxon>Deinococcales</taxon>
        <taxon>Deinococcaceae</taxon>
        <taxon>Deinococcus</taxon>
    </lineage>
</organism>
<evidence type="ECO:0000313" key="1">
    <source>
        <dbReference type="EMBL" id="MFC3860699.1"/>
    </source>
</evidence>
<keyword evidence="2" id="KW-1185">Reference proteome</keyword>
<comment type="caution">
    <text evidence="1">The sequence shown here is derived from an EMBL/GenBank/DDBJ whole genome shotgun (WGS) entry which is preliminary data.</text>
</comment>
<name>A0ABV8A5U9_9DEIO</name>
<evidence type="ECO:0000313" key="2">
    <source>
        <dbReference type="Proteomes" id="UP001595748"/>
    </source>
</evidence>